<reference evidence="1 2" key="1">
    <citation type="submission" date="2015-07" db="EMBL/GenBank/DDBJ databases">
        <title>The genome of Dufourea novaeangliae.</title>
        <authorList>
            <person name="Pan H."/>
            <person name="Kapheim K."/>
        </authorList>
    </citation>
    <scope>NUCLEOTIDE SEQUENCE [LARGE SCALE GENOMIC DNA]</scope>
    <source>
        <strain evidence="1">0120121106</strain>
        <tissue evidence="1">Whole body</tissue>
    </source>
</reference>
<name>A0A154PI28_DUFNO</name>
<evidence type="ECO:0000313" key="2">
    <source>
        <dbReference type="Proteomes" id="UP000076502"/>
    </source>
</evidence>
<dbReference type="EMBL" id="KQ434899">
    <property type="protein sequence ID" value="KZC10850.1"/>
    <property type="molecule type" value="Genomic_DNA"/>
</dbReference>
<evidence type="ECO:0000313" key="1">
    <source>
        <dbReference type="EMBL" id="KZC10850.1"/>
    </source>
</evidence>
<dbReference type="AlphaFoldDB" id="A0A154PI28"/>
<organism evidence="1 2">
    <name type="scientific">Dufourea novaeangliae</name>
    <name type="common">Sweat bee</name>
    <dbReference type="NCBI Taxonomy" id="178035"/>
    <lineage>
        <taxon>Eukaryota</taxon>
        <taxon>Metazoa</taxon>
        <taxon>Ecdysozoa</taxon>
        <taxon>Arthropoda</taxon>
        <taxon>Hexapoda</taxon>
        <taxon>Insecta</taxon>
        <taxon>Pterygota</taxon>
        <taxon>Neoptera</taxon>
        <taxon>Endopterygota</taxon>
        <taxon>Hymenoptera</taxon>
        <taxon>Apocrita</taxon>
        <taxon>Aculeata</taxon>
        <taxon>Apoidea</taxon>
        <taxon>Anthophila</taxon>
        <taxon>Halictidae</taxon>
        <taxon>Rophitinae</taxon>
        <taxon>Dufourea</taxon>
    </lineage>
</organism>
<dbReference type="Proteomes" id="UP000076502">
    <property type="component" value="Unassembled WGS sequence"/>
</dbReference>
<keyword evidence="2" id="KW-1185">Reference proteome</keyword>
<protein>
    <submittedName>
        <fullName evidence="1">Uncharacterized protein</fullName>
    </submittedName>
</protein>
<gene>
    <name evidence="1" type="ORF">WN55_01549</name>
</gene>
<accession>A0A154PI28</accession>
<sequence>MEQRGRGGNSRHYDGMFHGYIHTRMPYGGASFIEQLVCLPCPSKDSSVPI</sequence>
<proteinExistence type="predicted"/>